<dbReference type="Pfam" id="PF01381">
    <property type="entry name" value="HTH_3"/>
    <property type="match status" value="1"/>
</dbReference>
<protein>
    <submittedName>
        <fullName evidence="2">Helix-turn-helix</fullName>
    </submittedName>
</protein>
<dbReference type="EMBL" id="FOTS01000062">
    <property type="protein sequence ID" value="SFM26292.1"/>
    <property type="molecule type" value="Genomic_DNA"/>
</dbReference>
<reference evidence="3" key="1">
    <citation type="submission" date="2016-10" db="EMBL/GenBank/DDBJ databases">
        <authorList>
            <person name="Varghese N."/>
            <person name="Submissions S."/>
        </authorList>
    </citation>
    <scope>NUCLEOTIDE SEQUENCE [LARGE SCALE GENOMIC DNA]</scope>
    <source>
        <strain evidence="3">DSM 13327</strain>
    </source>
</reference>
<proteinExistence type="predicted"/>
<dbReference type="GO" id="GO:0003677">
    <property type="term" value="F:DNA binding"/>
    <property type="evidence" value="ECO:0007669"/>
    <property type="project" value="InterPro"/>
</dbReference>
<keyword evidence="3" id="KW-1185">Reference proteome</keyword>
<evidence type="ECO:0000313" key="3">
    <source>
        <dbReference type="Proteomes" id="UP000199520"/>
    </source>
</evidence>
<dbReference type="InterPro" id="IPR001387">
    <property type="entry name" value="Cro/C1-type_HTH"/>
</dbReference>
<dbReference type="SMART" id="SM00530">
    <property type="entry name" value="HTH_XRE"/>
    <property type="match status" value="1"/>
</dbReference>
<dbReference type="SUPFAM" id="SSF47413">
    <property type="entry name" value="lambda repressor-like DNA-binding domains"/>
    <property type="match status" value="1"/>
</dbReference>
<dbReference type="PROSITE" id="PS50943">
    <property type="entry name" value="HTH_CROC1"/>
    <property type="match status" value="1"/>
</dbReference>
<evidence type="ECO:0000259" key="1">
    <source>
        <dbReference type="PROSITE" id="PS50943"/>
    </source>
</evidence>
<gene>
    <name evidence="2" type="ORF">SAMN04490355_106230</name>
</gene>
<dbReference type="STRING" id="1123291.SAMN04490355_106230"/>
<dbReference type="InterPro" id="IPR010982">
    <property type="entry name" value="Lambda_DNA-bd_dom_sf"/>
</dbReference>
<dbReference type="Gene3D" id="1.10.260.40">
    <property type="entry name" value="lambda repressor-like DNA-binding domains"/>
    <property type="match status" value="1"/>
</dbReference>
<evidence type="ECO:0000313" key="2">
    <source>
        <dbReference type="EMBL" id="SFM26292.1"/>
    </source>
</evidence>
<dbReference type="Proteomes" id="UP000199520">
    <property type="component" value="Unassembled WGS sequence"/>
</dbReference>
<accession>A0A1I4PEU1</accession>
<organism evidence="2 3">
    <name type="scientific">Pelosinus propionicus DSM 13327</name>
    <dbReference type="NCBI Taxonomy" id="1123291"/>
    <lineage>
        <taxon>Bacteria</taxon>
        <taxon>Bacillati</taxon>
        <taxon>Bacillota</taxon>
        <taxon>Negativicutes</taxon>
        <taxon>Selenomonadales</taxon>
        <taxon>Sporomusaceae</taxon>
        <taxon>Pelosinus</taxon>
    </lineage>
</organism>
<name>A0A1I4PEU1_9FIRM</name>
<dbReference type="OrthoDB" id="9781521at2"/>
<dbReference type="RefSeq" id="WP_090943243.1">
    <property type="nucleotide sequence ID" value="NZ_FOTS01000062.1"/>
</dbReference>
<sequence length="113" mass="12540">MNVAAKIATRIIELCNQKSITVNKLADLSGLTQSTVDSIVNGKSRNPQVITIYRICEGLGISLSEFFSDNETIVATCNNNEMDNLPEHIKKEIDMAKEFVLYKHGIKKPATDK</sequence>
<feature type="domain" description="HTH cro/C1-type" evidence="1">
    <location>
        <begin position="11"/>
        <end position="66"/>
    </location>
</feature>
<dbReference type="CDD" id="cd00093">
    <property type="entry name" value="HTH_XRE"/>
    <property type="match status" value="1"/>
</dbReference>
<dbReference type="AlphaFoldDB" id="A0A1I4PEU1"/>